<dbReference type="InterPro" id="IPR041122">
    <property type="entry name" value="RecJ_OB"/>
</dbReference>
<dbReference type="GO" id="GO:0008409">
    <property type="term" value="F:5'-3' exonuclease activity"/>
    <property type="evidence" value="ECO:0007669"/>
    <property type="project" value="InterPro"/>
</dbReference>
<dbReference type="InterPro" id="IPR003156">
    <property type="entry name" value="DHHA1_dom"/>
</dbReference>
<dbReference type="InterPro" id="IPR051673">
    <property type="entry name" value="SSDNA_exonuclease_RecJ"/>
</dbReference>
<organism evidence="10 11">
    <name type="scientific">Megasphaera paucivorans</name>
    <dbReference type="NCBI Taxonomy" id="349095"/>
    <lineage>
        <taxon>Bacteria</taxon>
        <taxon>Bacillati</taxon>
        <taxon>Bacillota</taxon>
        <taxon>Negativicutes</taxon>
        <taxon>Veillonellales</taxon>
        <taxon>Veillonellaceae</taxon>
        <taxon>Megasphaera</taxon>
    </lineage>
</organism>
<dbReference type="SUPFAM" id="SSF64182">
    <property type="entry name" value="DHH phosphoesterases"/>
    <property type="match status" value="1"/>
</dbReference>
<dbReference type="PANTHER" id="PTHR30255:SF2">
    <property type="entry name" value="SINGLE-STRANDED-DNA-SPECIFIC EXONUCLEASE RECJ"/>
    <property type="match status" value="1"/>
</dbReference>
<feature type="coiled-coil region" evidence="6">
    <location>
        <begin position="307"/>
        <end position="334"/>
    </location>
</feature>
<feature type="domain" description="DHHA1" evidence="8">
    <location>
        <begin position="345"/>
        <end position="437"/>
    </location>
</feature>
<dbReference type="Gene3D" id="3.90.1640.30">
    <property type="match status" value="1"/>
</dbReference>
<dbReference type="OrthoDB" id="9809852at2"/>
<dbReference type="RefSeq" id="WP_091647182.1">
    <property type="nucleotide sequence ID" value="NZ_FNHQ01000001.1"/>
</dbReference>
<dbReference type="STRING" id="349095.SAMN05660299_00068"/>
<feature type="domain" description="DDH" evidence="7">
    <location>
        <begin position="79"/>
        <end position="226"/>
    </location>
</feature>
<proteinExistence type="inferred from homology"/>
<evidence type="ECO:0000256" key="6">
    <source>
        <dbReference type="SAM" id="Coils"/>
    </source>
</evidence>
<keyword evidence="11" id="KW-1185">Reference proteome</keyword>
<dbReference type="Proteomes" id="UP000199309">
    <property type="component" value="Unassembled WGS sequence"/>
</dbReference>
<name>A0A1G9Q1C5_9FIRM</name>
<sequence>MRKRWHVLEKDNNSIRELTQRLHISTVLARVLANRNIGTVEDARHFLFDTMNDLADPFLMKGMDKAVARISKAIADKERIVVYGDYDVDGITATALLCMVLRDLGASPAYYIPARQSEGYGLNVHALEELRTGCTDLLITVDCGISSFRDVAAYQRYMDIIITDHHEPPDDVPPAFAVLNPKQRECTYPCKELAGVGVAYTLCRALWQILHKEKLEKYVEIAALGTVADLVPLIGENRILVKQGLKCMKKGCNLGLQALLDTASVQKETINAGRIAFTIAPRLNAAGRISHADKGVRLLLETDRSAAYAAANELSEMNSQRQEIEQDITAQALEQIEKNGYGIDGVLVAAGNHWHVGVIGIAASRLVEQYYRPALVISLNDGIGKGSCRSIAGFNMYESLQYAADLLIQFGGHPMAAGFSIKEENINAFRDRLNEYAAMHMKADDYVPAIAIDMPLSPASISLQLIDELSLLEPYGMGNSRPCFSLMDQKLTEIRPIGKNQQHIRFSVSPNDTDIAVKRLSGVGWSMVSLCEEMLVGDPVDIVFQLEKNTFNGISSPQMILQDMRSESDDNIYLDRNVMVDVFVELRRHLEVRHLPVWQMRQKMIADFQGVLDGHIVCLALHVFFEIGVLLTEDTAKGQVCYLPKLQHKMSLAESPTFIKYTRG</sequence>
<keyword evidence="5 10" id="KW-0269">Exonuclease</keyword>
<dbReference type="PANTHER" id="PTHR30255">
    <property type="entry name" value="SINGLE-STRANDED-DNA-SPECIFIC EXONUCLEASE RECJ"/>
    <property type="match status" value="1"/>
</dbReference>
<evidence type="ECO:0000259" key="9">
    <source>
        <dbReference type="Pfam" id="PF17768"/>
    </source>
</evidence>
<dbReference type="Pfam" id="PF01368">
    <property type="entry name" value="DHH"/>
    <property type="match status" value="1"/>
</dbReference>
<dbReference type="Pfam" id="PF02272">
    <property type="entry name" value="DHHA1"/>
    <property type="match status" value="1"/>
</dbReference>
<dbReference type="InterPro" id="IPR038763">
    <property type="entry name" value="DHH_sf"/>
</dbReference>
<protein>
    <recommendedName>
        <fullName evidence="2">Single-stranded-DNA-specific exonuclease RecJ</fullName>
    </recommendedName>
</protein>
<dbReference type="AlphaFoldDB" id="A0A1G9Q1C5"/>
<keyword evidence="4" id="KW-0378">Hydrolase</keyword>
<dbReference type="GO" id="GO:0006310">
    <property type="term" value="P:DNA recombination"/>
    <property type="evidence" value="ECO:0007669"/>
    <property type="project" value="InterPro"/>
</dbReference>
<dbReference type="InterPro" id="IPR004610">
    <property type="entry name" value="RecJ"/>
</dbReference>
<evidence type="ECO:0000256" key="3">
    <source>
        <dbReference type="ARBA" id="ARBA00022722"/>
    </source>
</evidence>
<keyword evidence="3" id="KW-0540">Nuclease</keyword>
<dbReference type="InterPro" id="IPR001667">
    <property type="entry name" value="DDH_dom"/>
</dbReference>
<evidence type="ECO:0000313" key="10">
    <source>
        <dbReference type="EMBL" id="SDM04541.1"/>
    </source>
</evidence>
<evidence type="ECO:0000256" key="5">
    <source>
        <dbReference type="ARBA" id="ARBA00022839"/>
    </source>
</evidence>
<comment type="similarity">
    <text evidence="1">Belongs to the RecJ family.</text>
</comment>
<keyword evidence="6" id="KW-0175">Coiled coil</keyword>
<evidence type="ECO:0000259" key="8">
    <source>
        <dbReference type="Pfam" id="PF02272"/>
    </source>
</evidence>
<gene>
    <name evidence="10" type="ORF">SAMN05660299_00068</name>
</gene>
<accession>A0A1G9Q1C5</accession>
<dbReference type="Pfam" id="PF17768">
    <property type="entry name" value="RecJ_OB"/>
    <property type="match status" value="1"/>
</dbReference>
<dbReference type="Gene3D" id="3.10.310.30">
    <property type="match status" value="1"/>
</dbReference>
<evidence type="ECO:0000256" key="2">
    <source>
        <dbReference type="ARBA" id="ARBA00019841"/>
    </source>
</evidence>
<evidence type="ECO:0000259" key="7">
    <source>
        <dbReference type="Pfam" id="PF01368"/>
    </source>
</evidence>
<dbReference type="GO" id="GO:0006281">
    <property type="term" value="P:DNA repair"/>
    <property type="evidence" value="ECO:0007669"/>
    <property type="project" value="InterPro"/>
</dbReference>
<dbReference type="GO" id="GO:0003676">
    <property type="term" value="F:nucleic acid binding"/>
    <property type="evidence" value="ECO:0007669"/>
    <property type="project" value="InterPro"/>
</dbReference>
<feature type="domain" description="RecJ OB" evidence="9">
    <location>
        <begin position="452"/>
        <end position="563"/>
    </location>
</feature>
<dbReference type="EMBL" id="FNHQ01000001">
    <property type="protein sequence ID" value="SDM04541.1"/>
    <property type="molecule type" value="Genomic_DNA"/>
</dbReference>
<evidence type="ECO:0000313" key="11">
    <source>
        <dbReference type="Proteomes" id="UP000199309"/>
    </source>
</evidence>
<evidence type="ECO:0000256" key="1">
    <source>
        <dbReference type="ARBA" id="ARBA00005915"/>
    </source>
</evidence>
<dbReference type="NCBIfam" id="TIGR00644">
    <property type="entry name" value="recJ"/>
    <property type="match status" value="1"/>
</dbReference>
<evidence type="ECO:0000256" key="4">
    <source>
        <dbReference type="ARBA" id="ARBA00022801"/>
    </source>
</evidence>
<reference evidence="10 11" key="1">
    <citation type="submission" date="2016-10" db="EMBL/GenBank/DDBJ databases">
        <authorList>
            <person name="de Groot N.N."/>
        </authorList>
    </citation>
    <scope>NUCLEOTIDE SEQUENCE [LARGE SCALE GENOMIC DNA]</scope>
    <source>
        <strain evidence="10 11">DSM 16981</strain>
    </source>
</reference>